<feature type="compositionally biased region" description="Basic and acidic residues" evidence="1">
    <location>
        <begin position="269"/>
        <end position="279"/>
    </location>
</feature>
<dbReference type="PANTHER" id="PTHR28062">
    <property type="entry name" value="K+-H+ EXCHANGE-LIKE PROTEIN"/>
    <property type="match status" value="1"/>
</dbReference>
<dbReference type="AlphaFoldDB" id="A0A8K0RP46"/>
<gene>
    <name evidence="3" type="ORF">BKA59DRAFT_514538</name>
</gene>
<dbReference type="GO" id="GO:0005743">
    <property type="term" value="C:mitochondrial inner membrane"/>
    <property type="evidence" value="ECO:0007669"/>
    <property type="project" value="TreeGrafter"/>
</dbReference>
<organism evidence="3 4">
    <name type="scientific">Fusarium tricinctum</name>
    <dbReference type="NCBI Taxonomy" id="61284"/>
    <lineage>
        <taxon>Eukaryota</taxon>
        <taxon>Fungi</taxon>
        <taxon>Dikarya</taxon>
        <taxon>Ascomycota</taxon>
        <taxon>Pezizomycotina</taxon>
        <taxon>Sordariomycetes</taxon>
        <taxon>Hypocreomycetidae</taxon>
        <taxon>Hypocreales</taxon>
        <taxon>Nectriaceae</taxon>
        <taxon>Fusarium</taxon>
        <taxon>Fusarium tricinctum species complex</taxon>
    </lineage>
</organism>
<sequence>MRLYLLPLSTRRTLLYAKRIEAKTAPQNRTYADKGTAWAAKTWASWEKMESGWKRKVVDYGNYAFRRIPYEEWGLKSVPPLSSRDKNNVEGREKVELCFPSSVIPPSKAEGILKTLATERQALHRKRLVWCIVGMPITIPFALVPIVPNLPFFYLVYRAWSHFRAISGGNHLQWLLEHKLLRSTPCEKLDQLYALHAPPAEEPNNKERALLTQKEVQTFSETLDMPALEVELERAIWQVNHSVEDPDSQSPPRETSAGAAAEKPGSTKPVEEKYKEKDQ</sequence>
<keyword evidence="4" id="KW-1185">Reference proteome</keyword>
<evidence type="ECO:0000313" key="3">
    <source>
        <dbReference type="EMBL" id="KAH7238240.1"/>
    </source>
</evidence>
<keyword evidence="2" id="KW-0812">Transmembrane</keyword>
<dbReference type="OrthoDB" id="5562676at2759"/>
<dbReference type="Proteomes" id="UP000813427">
    <property type="component" value="Unassembled WGS sequence"/>
</dbReference>
<comment type="caution">
    <text evidence="3">The sequence shown here is derived from an EMBL/GenBank/DDBJ whole genome shotgun (WGS) entry which is preliminary data.</text>
</comment>
<dbReference type="EMBL" id="JAGPXF010000006">
    <property type="protein sequence ID" value="KAH7238240.1"/>
    <property type="molecule type" value="Genomic_DNA"/>
</dbReference>
<feature type="region of interest" description="Disordered" evidence="1">
    <location>
        <begin position="239"/>
        <end position="279"/>
    </location>
</feature>
<dbReference type="GO" id="GO:1902600">
    <property type="term" value="P:proton transmembrane transport"/>
    <property type="evidence" value="ECO:0007669"/>
    <property type="project" value="TreeGrafter"/>
</dbReference>
<keyword evidence="2" id="KW-1133">Transmembrane helix</keyword>
<dbReference type="GO" id="GO:0006813">
    <property type="term" value="P:potassium ion transport"/>
    <property type="evidence" value="ECO:0007669"/>
    <property type="project" value="TreeGrafter"/>
</dbReference>
<proteinExistence type="predicted"/>
<protein>
    <submittedName>
        <fullName evidence="3">Mitochondrial K+-H+ exchange-related-domain-containing protein</fullName>
    </submittedName>
</protein>
<name>A0A8K0RP46_9HYPO</name>
<dbReference type="Pfam" id="PF10173">
    <property type="entry name" value="Mit_KHE1"/>
    <property type="match status" value="1"/>
</dbReference>
<dbReference type="InterPro" id="IPR018786">
    <property type="entry name" value="Mit_KHE1"/>
</dbReference>
<evidence type="ECO:0000256" key="2">
    <source>
        <dbReference type="SAM" id="Phobius"/>
    </source>
</evidence>
<reference evidence="3" key="1">
    <citation type="journal article" date="2021" name="Nat. Commun.">
        <title>Genetic determinants of endophytism in the Arabidopsis root mycobiome.</title>
        <authorList>
            <person name="Mesny F."/>
            <person name="Miyauchi S."/>
            <person name="Thiergart T."/>
            <person name="Pickel B."/>
            <person name="Atanasova L."/>
            <person name="Karlsson M."/>
            <person name="Huettel B."/>
            <person name="Barry K.W."/>
            <person name="Haridas S."/>
            <person name="Chen C."/>
            <person name="Bauer D."/>
            <person name="Andreopoulos W."/>
            <person name="Pangilinan J."/>
            <person name="LaButti K."/>
            <person name="Riley R."/>
            <person name="Lipzen A."/>
            <person name="Clum A."/>
            <person name="Drula E."/>
            <person name="Henrissat B."/>
            <person name="Kohler A."/>
            <person name="Grigoriev I.V."/>
            <person name="Martin F.M."/>
            <person name="Hacquard S."/>
        </authorList>
    </citation>
    <scope>NUCLEOTIDE SEQUENCE</scope>
    <source>
        <strain evidence="3">MPI-SDFR-AT-0068</strain>
    </source>
</reference>
<evidence type="ECO:0000256" key="1">
    <source>
        <dbReference type="SAM" id="MobiDB-lite"/>
    </source>
</evidence>
<dbReference type="PANTHER" id="PTHR28062:SF1">
    <property type="entry name" value="TRANSMEMBRANE PROTEIN"/>
    <property type="match status" value="1"/>
</dbReference>
<accession>A0A8K0RP46</accession>
<feature type="transmembrane region" description="Helical" evidence="2">
    <location>
        <begin position="128"/>
        <end position="157"/>
    </location>
</feature>
<evidence type="ECO:0000313" key="4">
    <source>
        <dbReference type="Proteomes" id="UP000813427"/>
    </source>
</evidence>
<keyword evidence="2" id="KW-0472">Membrane</keyword>